<dbReference type="PANTHER" id="PTHR30250">
    <property type="entry name" value="PST FAMILY PREDICTED COLANIC ACID TRANSPORTER"/>
    <property type="match status" value="1"/>
</dbReference>
<organism evidence="7 8">
    <name type="scientific">Campylobacter geochelonis</name>
    <dbReference type="NCBI Taxonomy" id="1780362"/>
    <lineage>
        <taxon>Bacteria</taxon>
        <taxon>Pseudomonadati</taxon>
        <taxon>Campylobacterota</taxon>
        <taxon>Epsilonproteobacteria</taxon>
        <taxon>Campylobacterales</taxon>
        <taxon>Campylobacteraceae</taxon>
        <taxon>Campylobacter</taxon>
    </lineage>
</organism>
<evidence type="ECO:0000313" key="8">
    <source>
        <dbReference type="Proteomes" id="UP000069632"/>
    </source>
</evidence>
<keyword evidence="8" id="KW-1185">Reference proteome</keyword>
<feature type="transmembrane region" description="Helical" evidence="6">
    <location>
        <begin position="319"/>
        <end position="341"/>
    </location>
</feature>
<feature type="transmembrane region" description="Helical" evidence="6">
    <location>
        <begin position="16"/>
        <end position="36"/>
    </location>
</feature>
<feature type="transmembrane region" description="Helical" evidence="6">
    <location>
        <begin position="131"/>
        <end position="150"/>
    </location>
</feature>
<feature type="transmembrane region" description="Helical" evidence="6">
    <location>
        <begin position="94"/>
        <end position="119"/>
    </location>
</feature>
<feature type="transmembrane region" description="Helical" evidence="6">
    <location>
        <begin position="48"/>
        <end position="73"/>
    </location>
</feature>
<reference evidence="7 8" key="1">
    <citation type="submission" date="2016-02" db="EMBL/GenBank/DDBJ databases">
        <authorList>
            <consortium name="Pathogen Informatics"/>
        </authorList>
    </citation>
    <scope>NUCLEOTIDE SEQUENCE [LARGE SCALE GENOMIC DNA]</scope>
    <source>
        <strain evidence="7 8">RC20</strain>
    </source>
</reference>
<keyword evidence="3 6" id="KW-0812">Transmembrane</keyword>
<evidence type="ECO:0000256" key="5">
    <source>
        <dbReference type="ARBA" id="ARBA00023136"/>
    </source>
</evidence>
<feature type="transmembrane region" description="Helical" evidence="6">
    <location>
        <begin position="162"/>
        <end position="184"/>
    </location>
</feature>
<keyword evidence="4 6" id="KW-1133">Transmembrane helix</keyword>
<comment type="subcellular location">
    <subcellularLocation>
        <location evidence="1">Cell membrane</location>
        <topology evidence="1">Multi-pass membrane protein</topology>
    </subcellularLocation>
</comment>
<keyword evidence="5 6" id="KW-0472">Membrane</keyword>
<evidence type="ECO:0000256" key="1">
    <source>
        <dbReference type="ARBA" id="ARBA00004651"/>
    </source>
</evidence>
<proteinExistence type="predicted"/>
<evidence type="ECO:0000313" key="7">
    <source>
        <dbReference type="EMBL" id="CZE47390.1"/>
    </source>
</evidence>
<dbReference type="EMBL" id="FIZP01000003">
    <property type="protein sequence ID" value="CZE47390.1"/>
    <property type="molecule type" value="Genomic_DNA"/>
</dbReference>
<dbReference type="RefSeq" id="WP_075540139.1">
    <property type="nucleotide sequence ID" value="NZ_CP053844.1"/>
</dbReference>
<dbReference type="OrthoDB" id="580892at2"/>
<accession>A0A128EEN5</accession>
<feature type="transmembrane region" description="Helical" evidence="6">
    <location>
        <begin position="469"/>
        <end position="492"/>
    </location>
</feature>
<dbReference type="AlphaFoldDB" id="A0A128EEN5"/>
<keyword evidence="2" id="KW-1003">Cell membrane</keyword>
<feature type="transmembrane region" description="Helical" evidence="6">
    <location>
        <begin position="347"/>
        <end position="368"/>
    </location>
</feature>
<evidence type="ECO:0000256" key="4">
    <source>
        <dbReference type="ARBA" id="ARBA00022989"/>
    </source>
</evidence>
<dbReference type="Pfam" id="PF01943">
    <property type="entry name" value="Polysacc_synt"/>
    <property type="match status" value="1"/>
</dbReference>
<feature type="transmembrane region" description="Helical" evidence="6">
    <location>
        <begin position="442"/>
        <end position="463"/>
    </location>
</feature>
<dbReference type="PANTHER" id="PTHR30250:SF26">
    <property type="entry name" value="PSMA PROTEIN"/>
    <property type="match status" value="1"/>
</dbReference>
<evidence type="ECO:0000256" key="3">
    <source>
        <dbReference type="ARBA" id="ARBA00022692"/>
    </source>
</evidence>
<name>A0A128EEN5_9BACT</name>
<dbReference type="InterPro" id="IPR002797">
    <property type="entry name" value="Polysacc_synth"/>
</dbReference>
<feature type="transmembrane region" description="Helical" evidence="6">
    <location>
        <begin position="270"/>
        <end position="291"/>
    </location>
</feature>
<protein>
    <submittedName>
        <fullName evidence="7">Virulence factor MviN family protein</fullName>
    </submittedName>
</protein>
<sequence>MSFFILTPDKQRRAGVLLSYANIFLGTFLAFVYTPFMLRMLGQSEFGIYSLAASVIGYLAILDLGFGNAIIVFTSKYITQNRKDDEKKLHGTIFSIYLVMSIIVLIAGALFVVFADAIFSSSMSTEEIAKMRIMFALLTLNLAISFPFSIYSSILSAYENFIFIKLISIFRTALMPILMVPMLLLGHKAITMVVVVTLINLACLLADFIYCKRVINPQVSPKNFDKSVLKEVFSYSFFIFLGMIVDQVNWNVDNFILGVVASSVAVSMYSVALIINNMFITLSVTISGVMLPKMAKMVSSNSTNTELTNELIKVGRLQYYIIFLIGSLIVLFGREFIVLWAGAEYEISYYITLILVVPVCIPLIQNLGISILQAKNMFKFRAIAAFFMTLVNIAISIPLAKLYGGVGSAIGTAFALVVLNIFIMNFYYHFKVGLDMIRFWKSIAKMSFVFVLYVGLILIFMHYIRFSGIWFLIVNGGIYILIYIFIAVKFVMNEYEKAILNSLLTKFRIKI</sequence>
<feature type="transmembrane region" description="Helical" evidence="6">
    <location>
        <begin position="190"/>
        <end position="211"/>
    </location>
</feature>
<evidence type="ECO:0000256" key="6">
    <source>
        <dbReference type="SAM" id="Phobius"/>
    </source>
</evidence>
<feature type="transmembrane region" description="Helical" evidence="6">
    <location>
        <begin position="232"/>
        <end position="250"/>
    </location>
</feature>
<dbReference type="GO" id="GO:0005886">
    <property type="term" value="C:plasma membrane"/>
    <property type="evidence" value="ECO:0007669"/>
    <property type="project" value="UniProtKB-SubCell"/>
</dbReference>
<evidence type="ECO:0000256" key="2">
    <source>
        <dbReference type="ARBA" id="ARBA00022475"/>
    </source>
</evidence>
<feature type="transmembrane region" description="Helical" evidence="6">
    <location>
        <begin position="380"/>
        <end position="400"/>
    </location>
</feature>
<dbReference type="InterPro" id="IPR050833">
    <property type="entry name" value="Poly_Biosynth_Transport"/>
</dbReference>
<dbReference type="Proteomes" id="UP000069632">
    <property type="component" value="Unassembled WGS sequence"/>
</dbReference>
<feature type="transmembrane region" description="Helical" evidence="6">
    <location>
        <begin position="406"/>
        <end position="430"/>
    </location>
</feature>
<gene>
    <name evidence="7" type="ORF">ERS672216_00857</name>
</gene>